<accession>A0ABQ8VM55</accession>
<feature type="region of interest" description="Disordered" evidence="1">
    <location>
        <begin position="475"/>
        <end position="507"/>
    </location>
</feature>
<feature type="compositionally biased region" description="Pro residues" evidence="1">
    <location>
        <begin position="363"/>
        <end position="375"/>
    </location>
</feature>
<evidence type="ECO:0000313" key="4">
    <source>
        <dbReference type="Proteomes" id="UP001150217"/>
    </source>
</evidence>
<dbReference type="Proteomes" id="UP001150217">
    <property type="component" value="Unassembled WGS sequence"/>
</dbReference>
<dbReference type="EMBL" id="JANVFT010000021">
    <property type="protein sequence ID" value="KAJ4497462.1"/>
    <property type="molecule type" value="Genomic_DNA"/>
</dbReference>
<reference evidence="3" key="1">
    <citation type="submission" date="2022-08" db="EMBL/GenBank/DDBJ databases">
        <title>A Global Phylogenomic Analysis of the Shiitake Genus Lentinula.</title>
        <authorList>
            <consortium name="DOE Joint Genome Institute"/>
            <person name="Sierra-Patev S."/>
            <person name="Min B."/>
            <person name="Naranjo-Ortiz M."/>
            <person name="Looney B."/>
            <person name="Konkel Z."/>
            <person name="Slot J.C."/>
            <person name="Sakamoto Y."/>
            <person name="Steenwyk J.L."/>
            <person name="Rokas A."/>
            <person name="Carro J."/>
            <person name="Camarero S."/>
            <person name="Ferreira P."/>
            <person name="Molpeceres G."/>
            <person name="Ruiz-Duenas F.J."/>
            <person name="Serrano A."/>
            <person name="Henrissat B."/>
            <person name="Drula E."/>
            <person name="Hughes K.W."/>
            <person name="Mata J.L."/>
            <person name="Ishikawa N.K."/>
            <person name="Vargas-Isla R."/>
            <person name="Ushijima S."/>
            <person name="Smith C.A."/>
            <person name="Ahrendt S."/>
            <person name="Andreopoulos W."/>
            <person name="He G."/>
            <person name="Labutti K."/>
            <person name="Lipzen A."/>
            <person name="Ng V."/>
            <person name="Riley R."/>
            <person name="Sandor L."/>
            <person name="Barry K."/>
            <person name="Martinez A.T."/>
            <person name="Xiao Y."/>
            <person name="Gibbons J.G."/>
            <person name="Terashima K."/>
            <person name="Grigoriev I.V."/>
            <person name="Hibbett D.S."/>
        </authorList>
    </citation>
    <scope>NUCLEOTIDE SEQUENCE</scope>
    <source>
        <strain evidence="3">RHP3577 ss4</strain>
    </source>
</reference>
<keyword evidence="2" id="KW-0812">Transmembrane</keyword>
<proteinExistence type="predicted"/>
<feature type="transmembrane region" description="Helical" evidence="2">
    <location>
        <begin position="24"/>
        <end position="46"/>
    </location>
</feature>
<evidence type="ECO:0000313" key="3">
    <source>
        <dbReference type="EMBL" id="KAJ4497462.1"/>
    </source>
</evidence>
<feature type="compositionally biased region" description="Polar residues" evidence="1">
    <location>
        <begin position="781"/>
        <end position="795"/>
    </location>
</feature>
<comment type="caution">
    <text evidence="3">The sequence shown here is derived from an EMBL/GenBank/DDBJ whole genome shotgun (WGS) entry which is preliminary data.</text>
</comment>
<organism evidence="3 4">
    <name type="scientific">Lentinula lateritia</name>
    <dbReference type="NCBI Taxonomy" id="40482"/>
    <lineage>
        <taxon>Eukaryota</taxon>
        <taxon>Fungi</taxon>
        <taxon>Dikarya</taxon>
        <taxon>Basidiomycota</taxon>
        <taxon>Agaricomycotina</taxon>
        <taxon>Agaricomycetes</taxon>
        <taxon>Agaricomycetidae</taxon>
        <taxon>Agaricales</taxon>
        <taxon>Marasmiineae</taxon>
        <taxon>Omphalotaceae</taxon>
        <taxon>Lentinula</taxon>
    </lineage>
</organism>
<gene>
    <name evidence="3" type="ORF">C8R41DRAFT_822373</name>
</gene>
<feature type="compositionally biased region" description="Polar residues" evidence="1">
    <location>
        <begin position="716"/>
        <end position="746"/>
    </location>
</feature>
<evidence type="ECO:0008006" key="5">
    <source>
        <dbReference type="Google" id="ProtNLM"/>
    </source>
</evidence>
<keyword evidence="2" id="KW-1133">Transmembrane helix</keyword>
<feature type="region of interest" description="Disordered" evidence="1">
    <location>
        <begin position="707"/>
        <end position="746"/>
    </location>
</feature>
<sequence length="983" mass="105977">MPSPSVVEQTSPSTPVSHQTGTSAAIGAVVAVVAVLVVFVLIFLVFRYRRRKAARFPRLDIWDGEDQPVGNQDQSGSVMESSATHDATVLSMRSRSAERLLQSPTKTSSTFPSASKSAVAVSPRLPLPPINTKQLPALPPPDEETQSALKYTKSILSAVSKRFTTSAPIPQSGSTAESTTSSFFPRPIFDEDHRMLSISRPHSLRGTTTPILTGPDALDPAKVSRIGTYPGVMTSKVDLQEARRFPAKPITRNLVAYPASENVQPPVTVEIARKKTQSPPPLPIQPSTTVSPHISSSSVSYSAKPKPLNALTIIPENSGSRGKLDTEEINPSSNRTGKRVSGGKLRMEKEKQRRRRSKTPVTPQGPRPRPLPSPPASLSVSGYNTPLPSASSGGSSNSEALSSNGSVPIKATVQGHVVRRRRPLPQTLPEARRSSLLLGSHILVPLRSVARGLSAGVDGVHSRALEISSIIQSQPERLKSASMRQDQEPKAPPSSFDSTCSEDDDDYKQELRDRNIASPSPQLEWDLPVLSSLLSVPTISLLDNALTAPSPDLLHVPTSNKPTPIRPRSGQPEHSRSLPSSLPSLNIVPQELADNSNNPSTSVSTSARGPLPPTPSAPLSARSAPETRSGDRSPRSPRRLPPEPLQLKHIRMESSKEITDASDAQYLTIPGDIYVAPPPYSGRRFSPSIIPQPKAPAHRLFAQEAVPLSEAEQSQKDSSLLNSTRKFTRRTPQSIPATPSEWRTSPTALSLTTLGSIGQTPQDQDDTAAEMLFELLDDAGSPSSTATSHKSTTIRPLSIPKKSNRITSVPPPPRQSVMTHGKSLSASQDSAAAIRERSYPYQPRQDSVTRVPRISLIPEDEAVPPLTSRLLSPRNPLIIPPHPITPPPPLPSLPPAPTPAPVVFSPSKPRSIRSKVWNAREINSRANALVDTQDGSRNIATASSISRSRSNSVPQRTDSQTTRTIYPHTRTVITNDFTSTYVP</sequence>
<feature type="compositionally biased region" description="Low complexity" evidence="1">
    <location>
        <begin position="942"/>
        <end position="952"/>
    </location>
</feature>
<feature type="compositionally biased region" description="Low complexity" evidence="1">
    <location>
        <begin position="286"/>
        <end position="302"/>
    </location>
</feature>
<feature type="compositionally biased region" description="Low complexity" evidence="1">
    <location>
        <begin position="376"/>
        <end position="406"/>
    </location>
</feature>
<feature type="compositionally biased region" description="Polar residues" evidence="1">
    <location>
        <begin position="816"/>
        <end position="827"/>
    </location>
</feature>
<feature type="region of interest" description="Disordered" evidence="1">
    <location>
        <begin position="548"/>
        <end position="648"/>
    </location>
</feature>
<keyword evidence="2" id="KW-0472">Membrane</keyword>
<protein>
    <recommendedName>
        <fullName evidence="5">Proteophosphoglycan ppg4</fullName>
    </recommendedName>
</protein>
<feature type="region of interest" description="Disordered" evidence="1">
    <location>
        <begin position="942"/>
        <end position="965"/>
    </location>
</feature>
<feature type="compositionally biased region" description="Low complexity" evidence="1">
    <location>
        <begin position="595"/>
        <end position="606"/>
    </location>
</feature>
<feature type="region of interest" description="Disordered" evidence="1">
    <location>
        <begin position="1"/>
        <end position="20"/>
    </location>
</feature>
<evidence type="ECO:0000256" key="1">
    <source>
        <dbReference type="SAM" id="MobiDB-lite"/>
    </source>
</evidence>
<feature type="compositionally biased region" description="Polar residues" evidence="1">
    <location>
        <begin position="953"/>
        <end position="964"/>
    </location>
</feature>
<feature type="region of interest" description="Disordered" evidence="1">
    <location>
        <begin position="275"/>
        <end position="426"/>
    </location>
</feature>
<evidence type="ECO:0000256" key="2">
    <source>
        <dbReference type="SAM" id="Phobius"/>
    </source>
</evidence>
<keyword evidence="4" id="KW-1185">Reference proteome</keyword>
<feature type="compositionally biased region" description="Polar residues" evidence="1">
    <location>
        <begin position="69"/>
        <end position="85"/>
    </location>
</feature>
<feature type="region of interest" description="Disordered" evidence="1">
    <location>
        <begin position="63"/>
        <end position="85"/>
    </location>
</feature>
<name>A0ABQ8VM55_9AGAR</name>
<feature type="region of interest" description="Disordered" evidence="1">
    <location>
        <begin position="779"/>
        <end position="827"/>
    </location>
</feature>